<keyword evidence="1" id="KW-0812">Transmembrane</keyword>
<feature type="transmembrane region" description="Helical" evidence="1">
    <location>
        <begin position="69"/>
        <end position="86"/>
    </location>
</feature>
<dbReference type="STRING" id="1813019.A2J15_01880"/>
<evidence type="ECO:0000256" key="1">
    <source>
        <dbReference type="SAM" id="Phobius"/>
    </source>
</evidence>
<dbReference type="InterPro" id="IPR009936">
    <property type="entry name" value="DUF1468"/>
</dbReference>
<comment type="caution">
    <text evidence="3">The sequence shown here is derived from an EMBL/GenBank/DDBJ whole genome shotgun (WGS) entry which is preliminary data.</text>
</comment>
<feature type="transmembrane region" description="Helical" evidence="1">
    <location>
        <begin position="7"/>
        <end position="26"/>
    </location>
</feature>
<evidence type="ECO:0000259" key="2">
    <source>
        <dbReference type="Pfam" id="PF07331"/>
    </source>
</evidence>
<gene>
    <name evidence="3" type="ORF">DZD40_00455</name>
</gene>
<feature type="transmembrane region" description="Helical" evidence="1">
    <location>
        <begin position="92"/>
        <end position="112"/>
    </location>
</feature>
<dbReference type="AlphaFoldDB" id="A0A424Z3A2"/>
<name>A0A424Z3A2_9BACT</name>
<dbReference type="EMBL" id="QURW01000001">
    <property type="protein sequence ID" value="RQD88757.1"/>
    <property type="molecule type" value="Genomic_DNA"/>
</dbReference>
<dbReference type="Proteomes" id="UP000286095">
    <property type="component" value="Unassembled WGS sequence"/>
</dbReference>
<feature type="domain" description="DUF1468" evidence="2">
    <location>
        <begin position="7"/>
        <end position="139"/>
    </location>
</feature>
<accession>A0A424Z3A2</accession>
<organism evidence="3 4">
    <name type="scientific">Campylobacter hepaticus</name>
    <dbReference type="NCBI Taxonomy" id="1813019"/>
    <lineage>
        <taxon>Bacteria</taxon>
        <taxon>Pseudomonadati</taxon>
        <taxon>Campylobacterota</taxon>
        <taxon>Epsilonproteobacteria</taxon>
        <taxon>Campylobacterales</taxon>
        <taxon>Campylobacteraceae</taxon>
        <taxon>Campylobacter</taxon>
    </lineage>
</organism>
<sequence>MSSIKIIAGILLIMSLIGIYKGLSIHSDFNYEPLGPRAFPIGILILISFFSLFLIFISKNNGLKWGDFIFWKKFIILTLALLFYAIFFELLGFMLCTFLLIFIMTLLFKTTLPKACIFSILSSIILYYFFDNVLQITLPFGFIFNHFN</sequence>
<reference evidence="3 4" key="1">
    <citation type="submission" date="2018-08" db="EMBL/GenBank/DDBJ databases">
        <title>Survival mechanisms of Campylobacter hepaticus identified by genomic analysis and comparative transcriptomic analysis of in vivo and in vitro derived bacteria.</title>
        <authorList>
            <person name="Van T.T.H."/>
            <person name="Moore R.J."/>
        </authorList>
    </citation>
    <scope>NUCLEOTIDE SEQUENCE [LARGE SCALE GENOMIC DNA]</scope>
    <source>
        <strain evidence="3 4">54L</strain>
    </source>
</reference>
<keyword evidence="1" id="KW-1133">Transmembrane helix</keyword>
<protein>
    <submittedName>
        <fullName evidence="3">Tripartite tricarboxylate transporter TctB family protein</fullName>
    </submittedName>
</protein>
<evidence type="ECO:0000313" key="4">
    <source>
        <dbReference type="Proteomes" id="UP000286095"/>
    </source>
</evidence>
<feature type="transmembrane region" description="Helical" evidence="1">
    <location>
        <begin position="124"/>
        <end position="144"/>
    </location>
</feature>
<feature type="transmembrane region" description="Helical" evidence="1">
    <location>
        <begin position="38"/>
        <end position="57"/>
    </location>
</feature>
<evidence type="ECO:0000313" key="3">
    <source>
        <dbReference type="EMBL" id="RQD88757.1"/>
    </source>
</evidence>
<proteinExistence type="predicted"/>
<keyword evidence="1" id="KW-0472">Membrane</keyword>
<dbReference type="Pfam" id="PF07331">
    <property type="entry name" value="TctB"/>
    <property type="match status" value="1"/>
</dbReference>